<gene>
    <name evidence="3" type="ORF">MNBD_GAMMA01-980</name>
</gene>
<dbReference type="InterPro" id="IPR050570">
    <property type="entry name" value="Cell_wall_metabolism_enzyme"/>
</dbReference>
<sequence length="310" mass="34057">MNNIIVLKQSKSGTSSYHLSDIKIQQKIIAILVFSILSVLLLGIGTGYALFNHKVDTSLEFNSIQTLVIQKETDIQQFKSAVNRELDSLALQIGGLYAQSLRINALGNRLTEVTKLDATEFDFSKEPGTGGAGLDLIAKENTPQDLFASLYSIKANFQQQEEQLFLLSALLNEKNLNQQIQPSGKPIRNGWISSSYGGRVDPFTGKQAFHSGLDFSAKHGATIQSVADGVVIWSGKRGHYGMMLEIDHGSGYITRYAHLSKLEVTVGEKITKAQAIGIMGKTGRATSEHLHFEVLKKGHKVNPWPFIAKK</sequence>
<dbReference type="SUPFAM" id="SSF51261">
    <property type="entry name" value="Duplicated hybrid motif"/>
    <property type="match status" value="1"/>
</dbReference>
<feature type="domain" description="M23ase beta-sheet core" evidence="2">
    <location>
        <begin position="209"/>
        <end position="303"/>
    </location>
</feature>
<evidence type="ECO:0000259" key="2">
    <source>
        <dbReference type="Pfam" id="PF01551"/>
    </source>
</evidence>
<organism evidence="3">
    <name type="scientific">hydrothermal vent metagenome</name>
    <dbReference type="NCBI Taxonomy" id="652676"/>
    <lineage>
        <taxon>unclassified sequences</taxon>
        <taxon>metagenomes</taxon>
        <taxon>ecological metagenomes</taxon>
    </lineage>
</organism>
<dbReference type="InterPro" id="IPR011055">
    <property type="entry name" value="Dup_hybrid_motif"/>
</dbReference>
<proteinExistence type="predicted"/>
<reference evidence="3" key="1">
    <citation type="submission" date="2018-06" db="EMBL/GenBank/DDBJ databases">
        <authorList>
            <person name="Zhirakovskaya E."/>
        </authorList>
    </citation>
    <scope>NUCLEOTIDE SEQUENCE</scope>
</reference>
<dbReference type="Gene3D" id="2.70.70.10">
    <property type="entry name" value="Glucose Permease (Domain IIA)"/>
    <property type="match status" value="1"/>
</dbReference>
<dbReference type="FunFam" id="2.70.70.10:FF:000006">
    <property type="entry name" value="M23 family peptidase"/>
    <property type="match status" value="1"/>
</dbReference>
<accession>A0A3B0VPW3</accession>
<evidence type="ECO:0000313" key="3">
    <source>
        <dbReference type="EMBL" id="VAW42490.1"/>
    </source>
</evidence>
<keyword evidence="1" id="KW-0472">Membrane</keyword>
<dbReference type="PANTHER" id="PTHR21666">
    <property type="entry name" value="PEPTIDASE-RELATED"/>
    <property type="match status" value="1"/>
</dbReference>
<name>A0A3B0VPW3_9ZZZZ</name>
<dbReference type="GO" id="GO:0004222">
    <property type="term" value="F:metalloendopeptidase activity"/>
    <property type="evidence" value="ECO:0007669"/>
    <property type="project" value="TreeGrafter"/>
</dbReference>
<keyword evidence="1" id="KW-0812">Transmembrane</keyword>
<dbReference type="EMBL" id="UOEW01000364">
    <property type="protein sequence ID" value="VAW42490.1"/>
    <property type="molecule type" value="Genomic_DNA"/>
</dbReference>
<dbReference type="InterPro" id="IPR016047">
    <property type="entry name" value="M23ase_b-sheet_dom"/>
</dbReference>
<keyword evidence="1" id="KW-1133">Transmembrane helix</keyword>
<dbReference type="AlphaFoldDB" id="A0A3B0VPW3"/>
<dbReference type="PANTHER" id="PTHR21666:SF291">
    <property type="entry name" value="STAGE II SPORULATION PROTEIN Q"/>
    <property type="match status" value="1"/>
</dbReference>
<protein>
    <recommendedName>
        <fullName evidence="2">M23ase beta-sheet core domain-containing protein</fullName>
    </recommendedName>
</protein>
<dbReference type="CDD" id="cd12797">
    <property type="entry name" value="M23_peptidase"/>
    <property type="match status" value="1"/>
</dbReference>
<feature type="transmembrane region" description="Helical" evidence="1">
    <location>
        <begin position="28"/>
        <end position="51"/>
    </location>
</feature>
<evidence type="ECO:0000256" key="1">
    <source>
        <dbReference type="SAM" id="Phobius"/>
    </source>
</evidence>
<dbReference type="Pfam" id="PF01551">
    <property type="entry name" value="Peptidase_M23"/>
    <property type="match status" value="1"/>
</dbReference>